<name>A0A3D9HP56_9PROT</name>
<organism evidence="3 4">
    <name type="scientific">Aestuariispira insulae</name>
    <dbReference type="NCBI Taxonomy" id="1461337"/>
    <lineage>
        <taxon>Bacteria</taxon>
        <taxon>Pseudomonadati</taxon>
        <taxon>Pseudomonadota</taxon>
        <taxon>Alphaproteobacteria</taxon>
        <taxon>Rhodospirillales</taxon>
        <taxon>Kiloniellaceae</taxon>
        <taxon>Aestuariispira</taxon>
    </lineage>
</organism>
<comment type="caution">
    <text evidence="3">The sequence shown here is derived from an EMBL/GenBank/DDBJ whole genome shotgun (WGS) entry which is preliminary data.</text>
</comment>
<dbReference type="EMBL" id="QRDW01000003">
    <property type="protein sequence ID" value="RED51278.1"/>
    <property type="molecule type" value="Genomic_DNA"/>
</dbReference>
<evidence type="ECO:0008006" key="5">
    <source>
        <dbReference type="Google" id="ProtNLM"/>
    </source>
</evidence>
<feature type="chain" id="PRO_5017771066" description="YpeB-like protein with protease inhibitory function" evidence="2">
    <location>
        <begin position="28"/>
        <end position="144"/>
    </location>
</feature>
<evidence type="ECO:0000256" key="2">
    <source>
        <dbReference type="SAM" id="SignalP"/>
    </source>
</evidence>
<proteinExistence type="predicted"/>
<sequence>MKKGMKIAIVSGLILAGVSSYGMNAYADKDGDDCGWKRGGQHSAMMRGGHFGGPMGFFGMMRGEDRNYSTEEIRILAQAFLLRLGNDNLQVGDITVKSDESYMVRVETKDGSLVKEVEVSKKNGMPSEMMKRQARFHKADQTAD</sequence>
<keyword evidence="2" id="KW-0732">Signal</keyword>
<gene>
    <name evidence="3" type="ORF">DFP90_10378</name>
</gene>
<evidence type="ECO:0000313" key="4">
    <source>
        <dbReference type="Proteomes" id="UP000256845"/>
    </source>
</evidence>
<evidence type="ECO:0000313" key="3">
    <source>
        <dbReference type="EMBL" id="RED51278.1"/>
    </source>
</evidence>
<protein>
    <recommendedName>
        <fullName evidence="5">YpeB-like protein with protease inhibitory function</fullName>
    </recommendedName>
</protein>
<evidence type="ECO:0000256" key="1">
    <source>
        <dbReference type="SAM" id="MobiDB-lite"/>
    </source>
</evidence>
<feature type="signal peptide" evidence="2">
    <location>
        <begin position="1"/>
        <end position="27"/>
    </location>
</feature>
<feature type="region of interest" description="Disordered" evidence="1">
    <location>
        <begin position="122"/>
        <end position="144"/>
    </location>
</feature>
<accession>A0A3D9HP56</accession>
<dbReference type="Proteomes" id="UP000256845">
    <property type="component" value="Unassembled WGS sequence"/>
</dbReference>
<dbReference type="AlphaFoldDB" id="A0A3D9HP56"/>
<reference evidence="3 4" key="1">
    <citation type="submission" date="2018-07" db="EMBL/GenBank/DDBJ databases">
        <title>Genomic Encyclopedia of Type Strains, Phase III (KMG-III): the genomes of soil and plant-associated and newly described type strains.</title>
        <authorList>
            <person name="Whitman W."/>
        </authorList>
    </citation>
    <scope>NUCLEOTIDE SEQUENCE [LARGE SCALE GENOMIC DNA]</scope>
    <source>
        <strain evidence="3 4">CECT 8488</strain>
    </source>
</reference>
<keyword evidence="4" id="KW-1185">Reference proteome</keyword>